<keyword evidence="2" id="KW-1185">Reference proteome</keyword>
<dbReference type="AlphaFoldDB" id="A0A5C7IMN4"/>
<organism evidence="1 2">
    <name type="scientific">Acer yangbiense</name>
    <dbReference type="NCBI Taxonomy" id="1000413"/>
    <lineage>
        <taxon>Eukaryota</taxon>
        <taxon>Viridiplantae</taxon>
        <taxon>Streptophyta</taxon>
        <taxon>Embryophyta</taxon>
        <taxon>Tracheophyta</taxon>
        <taxon>Spermatophyta</taxon>
        <taxon>Magnoliopsida</taxon>
        <taxon>eudicotyledons</taxon>
        <taxon>Gunneridae</taxon>
        <taxon>Pentapetalae</taxon>
        <taxon>rosids</taxon>
        <taxon>malvids</taxon>
        <taxon>Sapindales</taxon>
        <taxon>Sapindaceae</taxon>
        <taxon>Hippocastanoideae</taxon>
        <taxon>Acereae</taxon>
        <taxon>Acer</taxon>
    </lineage>
</organism>
<accession>A0A5C7IMN4</accession>
<reference evidence="2" key="1">
    <citation type="journal article" date="2019" name="Gigascience">
        <title>De novo genome assembly of the endangered Acer yangbiense, a plant species with extremely small populations endemic to Yunnan Province, China.</title>
        <authorList>
            <person name="Yang J."/>
            <person name="Wariss H.M."/>
            <person name="Tao L."/>
            <person name="Zhang R."/>
            <person name="Yun Q."/>
            <person name="Hollingsworth P."/>
            <person name="Dao Z."/>
            <person name="Luo G."/>
            <person name="Guo H."/>
            <person name="Ma Y."/>
            <person name="Sun W."/>
        </authorList>
    </citation>
    <scope>NUCLEOTIDE SEQUENCE [LARGE SCALE GENOMIC DNA]</scope>
    <source>
        <strain evidence="2">cv. Malutang</strain>
    </source>
</reference>
<gene>
    <name evidence="1" type="ORF">EZV62_005456</name>
</gene>
<name>A0A5C7IMN4_9ROSI</name>
<evidence type="ECO:0000313" key="1">
    <source>
        <dbReference type="EMBL" id="TXG70521.1"/>
    </source>
</evidence>
<comment type="caution">
    <text evidence="1">The sequence shown here is derived from an EMBL/GenBank/DDBJ whole genome shotgun (WGS) entry which is preliminary data.</text>
</comment>
<sequence>MYRSASWSRVSDDYFMHSSPKVGSGPRMSSSFSVDGSELPVADVEVGGKVADSVAARIEGLTIEGDIDTTVTVLTSALHVENVEVDMHKPRNTTKTSSNRS</sequence>
<dbReference type="Proteomes" id="UP000323000">
    <property type="component" value="Chromosome 2"/>
</dbReference>
<protein>
    <submittedName>
        <fullName evidence="1">Uncharacterized protein</fullName>
    </submittedName>
</protein>
<proteinExistence type="predicted"/>
<dbReference type="EMBL" id="VAHF01000002">
    <property type="protein sequence ID" value="TXG70521.1"/>
    <property type="molecule type" value="Genomic_DNA"/>
</dbReference>
<evidence type="ECO:0000313" key="2">
    <source>
        <dbReference type="Proteomes" id="UP000323000"/>
    </source>
</evidence>
<dbReference type="OrthoDB" id="1028093at2759"/>